<organism evidence="2 3">
    <name type="scientific">Hibiscus sabdariffa</name>
    <name type="common">roselle</name>
    <dbReference type="NCBI Taxonomy" id="183260"/>
    <lineage>
        <taxon>Eukaryota</taxon>
        <taxon>Viridiplantae</taxon>
        <taxon>Streptophyta</taxon>
        <taxon>Embryophyta</taxon>
        <taxon>Tracheophyta</taxon>
        <taxon>Spermatophyta</taxon>
        <taxon>Magnoliopsida</taxon>
        <taxon>eudicotyledons</taxon>
        <taxon>Gunneridae</taxon>
        <taxon>Pentapetalae</taxon>
        <taxon>rosids</taxon>
        <taxon>malvids</taxon>
        <taxon>Malvales</taxon>
        <taxon>Malvaceae</taxon>
        <taxon>Malvoideae</taxon>
        <taxon>Hibiscus</taxon>
    </lineage>
</organism>
<dbReference type="Proteomes" id="UP001472677">
    <property type="component" value="Unassembled WGS sequence"/>
</dbReference>
<evidence type="ECO:0000313" key="3">
    <source>
        <dbReference type="Proteomes" id="UP001472677"/>
    </source>
</evidence>
<evidence type="ECO:0000256" key="1">
    <source>
        <dbReference type="SAM" id="MobiDB-lite"/>
    </source>
</evidence>
<feature type="region of interest" description="Disordered" evidence="1">
    <location>
        <begin position="26"/>
        <end position="53"/>
    </location>
</feature>
<name>A0ABR2AB15_9ROSI</name>
<keyword evidence="3" id="KW-1185">Reference proteome</keyword>
<evidence type="ECO:0000313" key="2">
    <source>
        <dbReference type="EMBL" id="KAK8490040.1"/>
    </source>
</evidence>
<gene>
    <name evidence="2" type="ORF">V6N12_013973</name>
</gene>
<evidence type="ECO:0008006" key="4">
    <source>
        <dbReference type="Google" id="ProtNLM"/>
    </source>
</evidence>
<dbReference type="EMBL" id="JBBPBM010000878">
    <property type="protein sequence ID" value="KAK8490040.1"/>
    <property type="molecule type" value="Genomic_DNA"/>
</dbReference>
<protein>
    <recommendedName>
        <fullName evidence="4">LisH domain-containing protein</fullName>
    </recommendedName>
</protein>
<comment type="caution">
    <text evidence="2">The sequence shown here is derived from an EMBL/GenBank/DDBJ whole genome shotgun (WGS) entry which is preliminary data.</text>
</comment>
<proteinExistence type="predicted"/>
<reference evidence="2 3" key="1">
    <citation type="journal article" date="2024" name="G3 (Bethesda)">
        <title>Genome assembly of Hibiscus sabdariffa L. provides insights into metabolisms of medicinal natural products.</title>
        <authorList>
            <person name="Kim T."/>
        </authorList>
    </citation>
    <scope>NUCLEOTIDE SEQUENCE [LARGE SCALE GENOMIC DNA]</scope>
    <source>
        <strain evidence="2">TK-2024</strain>
        <tissue evidence="2">Old leaves</tissue>
    </source>
</reference>
<accession>A0ABR2AB15</accession>
<sequence>MMTEPSSVDAILEFLRRNGFTRAEAALRSDLDEETNNDNRSKPDQMEDEDSFDSDSHLYAVWMGTSQVNLDNAKIDNLKASMGNGELVETVVSVND</sequence>